<dbReference type="AlphaFoldDB" id="A0A8K0HBS8"/>
<gene>
    <name evidence="1" type="ORF">FNV43_RR10138</name>
</gene>
<evidence type="ECO:0000313" key="2">
    <source>
        <dbReference type="Proteomes" id="UP000796880"/>
    </source>
</evidence>
<sequence>MNQRFTDCSVSRTHIPTTHRTTRDTTNDREKLFTRLINNHTFAIATRVAEVQLQLHRVAVDPQVRRGIPHNSYACELPYKEKICACFQYEFTTGDSVSTIPSCGVAIFFKNIRNLRAKDLLIPVFQEHVSRMELSNA</sequence>
<dbReference type="EMBL" id="VOIH02000004">
    <property type="protein sequence ID" value="KAF3449410.1"/>
    <property type="molecule type" value="Genomic_DNA"/>
</dbReference>
<dbReference type="Proteomes" id="UP000796880">
    <property type="component" value="Unassembled WGS sequence"/>
</dbReference>
<dbReference type="OrthoDB" id="1411524at2759"/>
<evidence type="ECO:0000313" key="1">
    <source>
        <dbReference type="EMBL" id="KAF3449410.1"/>
    </source>
</evidence>
<keyword evidence="2" id="KW-1185">Reference proteome</keyword>
<reference evidence="1" key="1">
    <citation type="submission" date="2020-03" db="EMBL/GenBank/DDBJ databases">
        <title>A high-quality chromosome-level genome assembly of a woody plant with both climbing and erect habits, Rhamnella rubrinervis.</title>
        <authorList>
            <person name="Lu Z."/>
            <person name="Yang Y."/>
            <person name="Zhu X."/>
            <person name="Sun Y."/>
        </authorList>
    </citation>
    <scope>NUCLEOTIDE SEQUENCE</scope>
    <source>
        <strain evidence="1">BYM</strain>
        <tissue evidence="1">Leaf</tissue>
    </source>
</reference>
<proteinExistence type="predicted"/>
<organism evidence="1 2">
    <name type="scientific">Rhamnella rubrinervis</name>
    <dbReference type="NCBI Taxonomy" id="2594499"/>
    <lineage>
        <taxon>Eukaryota</taxon>
        <taxon>Viridiplantae</taxon>
        <taxon>Streptophyta</taxon>
        <taxon>Embryophyta</taxon>
        <taxon>Tracheophyta</taxon>
        <taxon>Spermatophyta</taxon>
        <taxon>Magnoliopsida</taxon>
        <taxon>eudicotyledons</taxon>
        <taxon>Gunneridae</taxon>
        <taxon>Pentapetalae</taxon>
        <taxon>rosids</taxon>
        <taxon>fabids</taxon>
        <taxon>Rosales</taxon>
        <taxon>Rhamnaceae</taxon>
        <taxon>rhamnoid group</taxon>
        <taxon>Rhamneae</taxon>
        <taxon>Rhamnella</taxon>
    </lineage>
</organism>
<comment type="caution">
    <text evidence="1">The sequence shown here is derived from an EMBL/GenBank/DDBJ whole genome shotgun (WGS) entry which is preliminary data.</text>
</comment>
<protein>
    <submittedName>
        <fullName evidence="1">Uncharacterized protein</fullName>
    </submittedName>
</protein>
<accession>A0A8K0HBS8</accession>
<name>A0A8K0HBS8_9ROSA</name>